<dbReference type="EMBL" id="QOVW01000062">
    <property type="protein sequence ID" value="RDB36356.1"/>
    <property type="molecule type" value="Genomic_DNA"/>
</dbReference>
<comment type="caution">
    <text evidence="1">The sequence shown here is derived from an EMBL/GenBank/DDBJ whole genome shotgun (WGS) entry which is preliminary data.</text>
</comment>
<dbReference type="PANTHER" id="PTHR47478:SF1">
    <property type="entry name" value="PYRIMIDINE 5'-NUCLEOTIDASE YJJG"/>
    <property type="match status" value="1"/>
</dbReference>
<dbReference type="PRINTS" id="PR00413">
    <property type="entry name" value="HADHALOGNASE"/>
</dbReference>
<dbReference type="InterPro" id="IPR006439">
    <property type="entry name" value="HAD-SF_hydro_IA"/>
</dbReference>
<dbReference type="SFLD" id="SFLDG01135">
    <property type="entry name" value="C1.5.6:_HAD__Beta-PGM__Phospha"/>
    <property type="match status" value="1"/>
</dbReference>
<dbReference type="CDD" id="cd04305">
    <property type="entry name" value="HAD_Neu5Ac-Pase_like"/>
    <property type="match status" value="1"/>
</dbReference>
<dbReference type="SFLD" id="SFLDS00003">
    <property type="entry name" value="Haloacid_Dehalogenase"/>
    <property type="match status" value="1"/>
</dbReference>
<accession>A0A369KYT2</accession>
<dbReference type="InterPro" id="IPR052550">
    <property type="entry name" value="Pyrimidine_5'-ntase_YjjG"/>
</dbReference>
<dbReference type="Gene3D" id="3.40.50.1000">
    <property type="entry name" value="HAD superfamily/HAD-like"/>
    <property type="match status" value="1"/>
</dbReference>
<evidence type="ECO:0000313" key="2">
    <source>
        <dbReference type="Proteomes" id="UP000253934"/>
    </source>
</evidence>
<dbReference type="Proteomes" id="UP000253934">
    <property type="component" value="Unassembled WGS sequence"/>
</dbReference>
<dbReference type="AlphaFoldDB" id="A0A369KYT2"/>
<proteinExistence type="predicted"/>
<gene>
    <name evidence="1" type="ORF">DCC88_05590</name>
</gene>
<dbReference type="InterPro" id="IPR023198">
    <property type="entry name" value="PGP-like_dom2"/>
</dbReference>
<dbReference type="SFLD" id="SFLDG01129">
    <property type="entry name" value="C1.5:_HAD__Beta-PGM__Phosphata"/>
    <property type="match status" value="1"/>
</dbReference>
<dbReference type="Pfam" id="PF00702">
    <property type="entry name" value="Hydrolase"/>
    <property type="match status" value="1"/>
</dbReference>
<dbReference type="NCBIfam" id="TIGR01662">
    <property type="entry name" value="HAD-SF-IIIA"/>
    <property type="match status" value="1"/>
</dbReference>
<evidence type="ECO:0000313" key="1">
    <source>
        <dbReference type="EMBL" id="RDB36356.1"/>
    </source>
</evidence>
<reference evidence="1" key="1">
    <citation type="submission" date="2018-04" db="EMBL/GenBank/DDBJ databases">
        <title>Draft genome sequence of the Candidatus Spirobacillus cienkowskii, a pathogen of freshwater Daphnia species, reconstructed from hemolymph metagenomic reads.</title>
        <authorList>
            <person name="Bresciani L."/>
            <person name="Lemos L.N."/>
            <person name="Wale N."/>
            <person name="Lin J.Y."/>
            <person name="Fernandes G.R."/>
            <person name="Duffy M.A."/>
            <person name="Rodrigues J.M."/>
        </authorList>
    </citation>
    <scope>NUCLEOTIDE SEQUENCE [LARGE SCALE GENOMIC DNA]</scope>
    <source>
        <strain evidence="1">Binning01</strain>
    </source>
</reference>
<sequence>MKYSLIFFDADDTLFDFTKSQEIAFKNAVAHFKINFHIDILYSDYKKINKELWNNLEQGHVSLESLRVLRFKKIFEKHSIPQDPSKFDEYYMQKISQSTTLLPNALEICKFLKSAGINIGIITNGFSEVQKKRIRESEISEFIDSIIVSEEVGVRKPQPQIFEIALNQFQHIPKNKVLMVGDNLNADILGANRAGIDSCWFHKHGGAPKMDIQPKYTINELIQLKKLVY</sequence>
<organism evidence="1 2">
    <name type="scientific">Spirobacillus cienkowskii</name>
    <dbReference type="NCBI Taxonomy" id="495820"/>
    <lineage>
        <taxon>Bacteria</taxon>
        <taxon>Pseudomonadati</taxon>
        <taxon>Bdellovibrionota</taxon>
        <taxon>Oligoflexia</taxon>
        <taxon>Silvanigrellales</taxon>
        <taxon>Spirobacillus</taxon>
    </lineage>
</organism>
<dbReference type="InterPro" id="IPR036412">
    <property type="entry name" value="HAD-like_sf"/>
</dbReference>
<dbReference type="InterPro" id="IPR023214">
    <property type="entry name" value="HAD_sf"/>
</dbReference>
<keyword evidence="2" id="KW-1185">Reference proteome</keyword>
<dbReference type="NCBIfam" id="NF006976">
    <property type="entry name" value="PRK09449.1"/>
    <property type="match status" value="1"/>
</dbReference>
<dbReference type="PANTHER" id="PTHR47478">
    <property type="match status" value="1"/>
</dbReference>
<name>A0A369KYT2_9BACT</name>
<dbReference type="RefSeq" id="WP_338635996.1">
    <property type="nucleotide sequence ID" value="NZ_CP146516.1"/>
</dbReference>
<protein>
    <submittedName>
        <fullName evidence="1">Noncanonical pyrimidine nucleotidase, YjjG family</fullName>
    </submittedName>
</protein>
<dbReference type="NCBIfam" id="TIGR01549">
    <property type="entry name" value="HAD-SF-IA-v1"/>
    <property type="match status" value="1"/>
</dbReference>
<dbReference type="InterPro" id="IPR011951">
    <property type="entry name" value="HAD-SF_hydro_IA_YjjG/PynA"/>
</dbReference>
<dbReference type="Gene3D" id="1.10.150.240">
    <property type="entry name" value="Putative phosphatase, domain 2"/>
    <property type="match status" value="1"/>
</dbReference>
<dbReference type="InterPro" id="IPR006549">
    <property type="entry name" value="HAD-SF_hydro_IIIA"/>
</dbReference>
<dbReference type="SUPFAM" id="SSF56784">
    <property type="entry name" value="HAD-like"/>
    <property type="match status" value="1"/>
</dbReference>
<dbReference type="GO" id="GO:0008253">
    <property type="term" value="F:5'-nucleotidase activity"/>
    <property type="evidence" value="ECO:0007669"/>
    <property type="project" value="InterPro"/>
</dbReference>
<dbReference type="NCBIfam" id="TIGR02254">
    <property type="entry name" value="YjjG_YfnB"/>
    <property type="match status" value="1"/>
</dbReference>